<dbReference type="PROSITE" id="PS50405">
    <property type="entry name" value="GST_CTER"/>
    <property type="match status" value="1"/>
</dbReference>
<dbReference type="SUPFAM" id="SSF52833">
    <property type="entry name" value="Thioredoxin-like"/>
    <property type="match status" value="1"/>
</dbReference>
<accession>A0A9W4T1X1</accession>
<dbReference type="AlphaFoldDB" id="A0A9W4T1X1"/>
<organism evidence="5 6">
    <name type="scientific">Funneliformis geosporum</name>
    <dbReference type="NCBI Taxonomy" id="1117311"/>
    <lineage>
        <taxon>Eukaryota</taxon>
        <taxon>Fungi</taxon>
        <taxon>Fungi incertae sedis</taxon>
        <taxon>Mucoromycota</taxon>
        <taxon>Glomeromycotina</taxon>
        <taxon>Glomeromycetes</taxon>
        <taxon>Glomerales</taxon>
        <taxon>Glomeraceae</taxon>
        <taxon>Funneliformis</taxon>
    </lineage>
</organism>
<dbReference type="Gene3D" id="3.40.30.10">
    <property type="entry name" value="Glutaredoxin"/>
    <property type="match status" value="1"/>
</dbReference>
<dbReference type="InterPro" id="IPR040079">
    <property type="entry name" value="Glutathione_S-Trfase"/>
</dbReference>
<dbReference type="PANTHER" id="PTHR44051">
    <property type="entry name" value="GLUTATHIONE S-TRANSFERASE-RELATED"/>
    <property type="match status" value="1"/>
</dbReference>
<proteinExistence type="inferred from homology"/>
<dbReference type="InterPro" id="IPR036249">
    <property type="entry name" value="Thioredoxin-like_sf"/>
</dbReference>
<dbReference type="SFLD" id="SFLDG01151">
    <property type="entry name" value="Main.2:_Nu-like"/>
    <property type="match status" value="1"/>
</dbReference>
<evidence type="ECO:0000313" key="5">
    <source>
        <dbReference type="EMBL" id="CAI2189019.1"/>
    </source>
</evidence>
<dbReference type="SFLD" id="SFLDS00019">
    <property type="entry name" value="Glutathione_Transferase_(cytos"/>
    <property type="match status" value="1"/>
</dbReference>
<dbReference type="InterPro" id="IPR004045">
    <property type="entry name" value="Glutathione_S-Trfase_N"/>
</dbReference>
<comment type="caution">
    <text evidence="5">The sequence shown here is derived from an EMBL/GenBank/DDBJ whole genome shotgun (WGS) entry which is preliminary data.</text>
</comment>
<dbReference type="OrthoDB" id="422574at2759"/>
<dbReference type="PROSITE" id="PS50404">
    <property type="entry name" value="GST_NTER"/>
    <property type="match status" value="1"/>
</dbReference>
<evidence type="ECO:0000256" key="1">
    <source>
        <dbReference type="ARBA" id="ARBA00007409"/>
    </source>
</evidence>
<dbReference type="Pfam" id="PF02798">
    <property type="entry name" value="GST_N"/>
    <property type="match status" value="1"/>
</dbReference>
<dbReference type="Pfam" id="PF00043">
    <property type="entry name" value="GST_C"/>
    <property type="match status" value="1"/>
</dbReference>
<gene>
    <name evidence="5" type="ORF">FWILDA_LOCUS13872</name>
</gene>
<reference evidence="5" key="1">
    <citation type="submission" date="2022-08" db="EMBL/GenBank/DDBJ databases">
        <authorList>
            <person name="Kallberg Y."/>
            <person name="Tangrot J."/>
            <person name="Rosling A."/>
        </authorList>
    </citation>
    <scope>NUCLEOTIDE SEQUENCE</scope>
    <source>
        <strain evidence="5">Wild A</strain>
    </source>
</reference>
<comment type="similarity">
    <text evidence="1 2">Belongs to the GST superfamily.</text>
</comment>
<keyword evidence="6" id="KW-1185">Reference proteome</keyword>
<feature type="domain" description="GST N-terminal" evidence="3">
    <location>
        <begin position="6"/>
        <end position="87"/>
    </location>
</feature>
<feature type="domain" description="GST C-terminal" evidence="4">
    <location>
        <begin position="93"/>
        <end position="224"/>
    </location>
</feature>
<dbReference type="InterPro" id="IPR010987">
    <property type="entry name" value="Glutathione-S-Trfase_C-like"/>
</dbReference>
<dbReference type="Proteomes" id="UP001153678">
    <property type="component" value="Unassembled WGS sequence"/>
</dbReference>
<dbReference type="InterPro" id="IPR036282">
    <property type="entry name" value="Glutathione-S-Trfase_C_sf"/>
</dbReference>
<dbReference type="CDD" id="cd03048">
    <property type="entry name" value="GST_N_Ure2p_like"/>
    <property type="match status" value="1"/>
</dbReference>
<protein>
    <submittedName>
        <fullName evidence="5">18631_t:CDS:1</fullName>
    </submittedName>
</protein>
<name>A0A9W4T1X1_9GLOM</name>
<evidence type="ECO:0000256" key="2">
    <source>
        <dbReference type="RuleBase" id="RU003494"/>
    </source>
</evidence>
<dbReference type="EMBL" id="CAMKVN010005553">
    <property type="protein sequence ID" value="CAI2189019.1"/>
    <property type="molecule type" value="Genomic_DNA"/>
</dbReference>
<sequence>MATKQSPDITLYTNSVPNGVKVSILLEELGIPYKVKEISLEKREQKSPEFMKINPNGKLPALTDHDFNVFESGAIMIYICENYDHEGKFLPKDPKLRSQVIQWLMLQMGGLGPMQVEANYFYSFSPVDVPYATQRYIKETKRHYKLLNDFLEGKEYIVGNTYTIADIAFYSMVKFHQISGVKTLNDYPNLTAWLARIDAKPATKKGIDVPNDKLRELIEKPEKLDELSQKVRAIFKQREAEEQGK</sequence>
<dbReference type="SFLD" id="SFLDG01150">
    <property type="entry name" value="Main.1:_Beta-like"/>
    <property type="match status" value="1"/>
</dbReference>
<evidence type="ECO:0000259" key="3">
    <source>
        <dbReference type="PROSITE" id="PS50404"/>
    </source>
</evidence>
<dbReference type="SFLD" id="SFLDG00358">
    <property type="entry name" value="Main_(cytGST)"/>
    <property type="match status" value="1"/>
</dbReference>
<dbReference type="Gene3D" id="1.20.1050.10">
    <property type="match status" value="1"/>
</dbReference>
<evidence type="ECO:0000313" key="6">
    <source>
        <dbReference type="Proteomes" id="UP001153678"/>
    </source>
</evidence>
<dbReference type="InterPro" id="IPR004046">
    <property type="entry name" value="GST_C"/>
</dbReference>
<evidence type="ECO:0000259" key="4">
    <source>
        <dbReference type="PROSITE" id="PS50405"/>
    </source>
</evidence>
<dbReference type="PANTHER" id="PTHR44051:SF8">
    <property type="entry name" value="GLUTATHIONE S-TRANSFERASE GSTA"/>
    <property type="match status" value="1"/>
</dbReference>
<dbReference type="SUPFAM" id="SSF47616">
    <property type="entry name" value="GST C-terminal domain-like"/>
    <property type="match status" value="1"/>
</dbReference>